<comment type="cofactor">
    <cofactor evidence="1">
        <name>FAD</name>
        <dbReference type="ChEBI" id="CHEBI:57692"/>
    </cofactor>
</comment>
<dbReference type="SUPFAM" id="SSF55424">
    <property type="entry name" value="FAD/NAD-linked reductases, dimerisation (C-terminal) domain"/>
    <property type="match status" value="1"/>
</dbReference>
<dbReference type="Gene3D" id="3.30.390.30">
    <property type="match status" value="1"/>
</dbReference>
<keyword evidence="5" id="KW-0676">Redox-active center</keyword>
<dbReference type="Proteomes" id="UP000194606">
    <property type="component" value="Unassembled WGS sequence"/>
</dbReference>
<evidence type="ECO:0000313" key="7">
    <source>
        <dbReference type="EMBL" id="OUK04726.1"/>
    </source>
</evidence>
<dbReference type="PANTHER" id="PTHR43429">
    <property type="entry name" value="PYRIDINE NUCLEOTIDE-DISULFIDE OXIDOREDUCTASE DOMAIN-CONTAINING"/>
    <property type="match status" value="1"/>
</dbReference>
<evidence type="ECO:0000313" key="8">
    <source>
        <dbReference type="Proteomes" id="UP000194606"/>
    </source>
</evidence>
<dbReference type="InterPro" id="IPR036188">
    <property type="entry name" value="FAD/NAD-bd_sf"/>
</dbReference>
<dbReference type="InterPro" id="IPR023753">
    <property type="entry name" value="FAD/NAD-binding_dom"/>
</dbReference>
<dbReference type="SUPFAM" id="SSF51905">
    <property type="entry name" value="FAD/NAD(P)-binding domain"/>
    <property type="match status" value="1"/>
</dbReference>
<keyword evidence="2" id="KW-0285">Flavoprotein</keyword>
<dbReference type="GO" id="GO:0016491">
    <property type="term" value="F:oxidoreductase activity"/>
    <property type="evidence" value="ECO:0007669"/>
    <property type="project" value="UniProtKB-KW"/>
</dbReference>
<reference evidence="7 8" key="1">
    <citation type="submission" date="2017-02" db="EMBL/GenBank/DDBJ databases">
        <authorList>
            <person name="Peterson S.W."/>
        </authorList>
    </citation>
    <scope>NUCLEOTIDE SEQUENCE [LARGE SCALE GENOMIC DNA]</scope>
    <source>
        <strain evidence="7">159469</strain>
    </source>
</reference>
<dbReference type="PRINTS" id="PR00368">
    <property type="entry name" value="FADPNR"/>
</dbReference>
<dbReference type="PRINTS" id="PR00469">
    <property type="entry name" value="PNDRDTASEII"/>
</dbReference>
<dbReference type="PANTHER" id="PTHR43429:SF1">
    <property type="entry name" value="NAD(P)H SULFUR OXIDOREDUCTASE (COA-DEPENDENT)"/>
    <property type="match status" value="1"/>
</dbReference>
<dbReference type="RefSeq" id="WP_086582441.1">
    <property type="nucleotide sequence ID" value="NZ_JBJFJK010000001.1"/>
</dbReference>
<dbReference type="PROSITE" id="PS51257">
    <property type="entry name" value="PROKAR_LIPOPROTEIN"/>
    <property type="match status" value="1"/>
</dbReference>
<evidence type="ECO:0000256" key="3">
    <source>
        <dbReference type="ARBA" id="ARBA00022827"/>
    </source>
</evidence>
<proteinExistence type="predicted"/>
<name>A0A252CDS5_9LACT</name>
<organism evidence="7 8">
    <name type="scientific">Lactococcus petauri</name>
    <dbReference type="NCBI Taxonomy" id="1940789"/>
    <lineage>
        <taxon>Bacteria</taxon>
        <taxon>Bacillati</taxon>
        <taxon>Bacillota</taxon>
        <taxon>Bacilli</taxon>
        <taxon>Lactobacillales</taxon>
        <taxon>Streptococcaceae</taxon>
        <taxon>Lactococcus</taxon>
    </lineage>
</organism>
<protein>
    <recommendedName>
        <fullName evidence="6">FAD/NAD(P)-binding domain-containing protein</fullName>
    </recommendedName>
</protein>
<evidence type="ECO:0000256" key="1">
    <source>
        <dbReference type="ARBA" id="ARBA00001974"/>
    </source>
</evidence>
<evidence type="ECO:0000256" key="2">
    <source>
        <dbReference type="ARBA" id="ARBA00022630"/>
    </source>
</evidence>
<sequence>MKIVIVGGSHAGIACAKRAREEYPESEVIIYERKAEVSFISQSIPQYLMGQNNLASHSTYTSVRELEDLGIQVKTRTTIENINTTTKQLIYTEKDSEIPLTDIFDKLVLATGSYPVIPPIRGVINENVYFVKNKQDAFALRKFMDKKKVVAVMGGGMIGVELARIFRNKGMDVYIVQAGNRILNKYVDEEVSEEIRSLLEDEGIKIHTSSLVVDIKDISSTKLSKKGKKLAVYTENKQINVDGVVVAIGFRPNSTLLMDQVLLGEMGAIEVDEFMRTSADDIFAAGDCATTNMKQVERKIYLPHASDAFREGAVAAVNLIKPNQMITPSQGTYAMNLEGYSICVSGLSKETARKEGYDAELVYLENHFINSDDYIKIWITYDQKNHKFLGIQAMGTVPNLASYANIISVAIQQDMTIEDMEFADFYFEHGFKNPDSFLKITAQKVREQVRQRQGARNLNVK</sequence>
<comment type="caution">
    <text evidence="7">The sequence shown here is derived from an EMBL/GenBank/DDBJ whole genome shotgun (WGS) entry which is preliminary data.</text>
</comment>
<evidence type="ECO:0000256" key="5">
    <source>
        <dbReference type="ARBA" id="ARBA00023284"/>
    </source>
</evidence>
<gene>
    <name evidence="7" type="ORF">BZZ03_02875</name>
</gene>
<dbReference type="AlphaFoldDB" id="A0A252CDS5"/>
<keyword evidence="4" id="KW-0560">Oxidoreductase</keyword>
<dbReference type="InterPro" id="IPR016156">
    <property type="entry name" value="FAD/NAD-linked_Rdtase_dimer_sf"/>
</dbReference>
<feature type="domain" description="FAD/NAD(P)-binding" evidence="6">
    <location>
        <begin position="1"/>
        <end position="296"/>
    </location>
</feature>
<evidence type="ECO:0000256" key="4">
    <source>
        <dbReference type="ARBA" id="ARBA00023002"/>
    </source>
</evidence>
<dbReference type="InterPro" id="IPR050260">
    <property type="entry name" value="FAD-bd_OxRdtase"/>
</dbReference>
<dbReference type="Pfam" id="PF07992">
    <property type="entry name" value="Pyr_redox_2"/>
    <property type="match status" value="1"/>
</dbReference>
<dbReference type="EMBL" id="MUIZ01000002">
    <property type="protein sequence ID" value="OUK04726.1"/>
    <property type="molecule type" value="Genomic_DNA"/>
</dbReference>
<keyword evidence="3" id="KW-0274">FAD</keyword>
<dbReference type="Gene3D" id="3.50.50.60">
    <property type="entry name" value="FAD/NAD(P)-binding domain"/>
    <property type="match status" value="2"/>
</dbReference>
<evidence type="ECO:0000259" key="6">
    <source>
        <dbReference type="Pfam" id="PF07992"/>
    </source>
</evidence>
<accession>A0A252CDS5</accession>